<gene>
    <name evidence="4" type="primary">fliW</name>
    <name evidence="5" type="ORF">ENV62_08740</name>
</gene>
<evidence type="ECO:0000256" key="3">
    <source>
        <dbReference type="ARBA" id="ARBA00022845"/>
    </source>
</evidence>
<dbReference type="GO" id="GO:0044780">
    <property type="term" value="P:bacterial-type flagellum assembly"/>
    <property type="evidence" value="ECO:0007669"/>
    <property type="project" value="UniProtKB-UniRule"/>
</dbReference>
<dbReference type="SUPFAM" id="SSF141457">
    <property type="entry name" value="BH3618-like"/>
    <property type="match status" value="1"/>
</dbReference>
<organism evidence="5">
    <name type="scientific">Desulfobacca acetoxidans</name>
    <dbReference type="NCBI Taxonomy" id="60893"/>
    <lineage>
        <taxon>Bacteria</taxon>
        <taxon>Pseudomonadati</taxon>
        <taxon>Thermodesulfobacteriota</taxon>
        <taxon>Desulfobaccia</taxon>
        <taxon>Desulfobaccales</taxon>
        <taxon>Desulfobaccaceae</taxon>
        <taxon>Desulfobacca</taxon>
    </lineage>
</organism>
<dbReference type="Pfam" id="PF02623">
    <property type="entry name" value="FliW"/>
    <property type="match status" value="1"/>
</dbReference>
<protein>
    <recommendedName>
        <fullName evidence="4">Flagellar assembly factor FliW</fullName>
    </recommendedName>
</protein>
<dbReference type="InterPro" id="IPR003775">
    <property type="entry name" value="Flagellar_assembly_factor_FliW"/>
</dbReference>
<keyword evidence="1 4" id="KW-0963">Cytoplasm</keyword>
<dbReference type="GO" id="GO:0006417">
    <property type="term" value="P:regulation of translation"/>
    <property type="evidence" value="ECO:0007669"/>
    <property type="project" value="UniProtKB-KW"/>
</dbReference>
<dbReference type="AlphaFoldDB" id="A0A7C3SJS9"/>
<reference evidence="5" key="1">
    <citation type="journal article" date="2020" name="mSystems">
        <title>Genome- and Community-Level Interaction Insights into Carbon Utilization and Element Cycling Functions of Hydrothermarchaeota in Hydrothermal Sediment.</title>
        <authorList>
            <person name="Zhou Z."/>
            <person name="Liu Y."/>
            <person name="Xu W."/>
            <person name="Pan J."/>
            <person name="Luo Z.H."/>
            <person name="Li M."/>
        </authorList>
    </citation>
    <scope>NUCLEOTIDE SEQUENCE [LARGE SCALE GENOMIC DNA]</scope>
    <source>
        <strain evidence="5">SpSt-776</strain>
    </source>
</reference>
<comment type="function">
    <text evidence="4">Acts as an anti-CsrA protein, binds CsrA and prevents it from repressing translation of its target genes, one of which is flagellin. Binds to flagellin and participates in the assembly of the flagellum.</text>
</comment>
<evidence type="ECO:0000256" key="1">
    <source>
        <dbReference type="ARBA" id="ARBA00022490"/>
    </source>
</evidence>
<keyword evidence="4" id="KW-0143">Chaperone</keyword>
<comment type="subunit">
    <text evidence="4">Interacts with translational regulator CsrA and flagellin(s).</text>
</comment>
<name>A0A7C3SJS9_9BACT</name>
<dbReference type="PANTHER" id="PTHR39190:SF1">
    <property type="entry name" value="FLAGELLAR ASSEMBLY FACTOR FLIW"/>
    <property type="match status" value="1"/>
</dbReference>
<dbReference type="HAMAP" id="MF_01185">
    <property type="entry name" value="FliW"/>
    <property type="match status" value="1"/>
</dbReference>
<evidence type="ECO:0000313" key="5">
    <source>
        <dbReference type="EMBL" id="HGB15306.1"/>
    </source>
</evidence>
<dbReference type="Gene3D" id="2.30.290.10">
    <property type="entry name" value="BH3618-like"/>
    <property type="match status" value="1"/>
</dbReference>
<evidence type="ECO:0000256" key="4">
    <source>
        <dbReference type="HAMAP-Rule" id="MF_01185"/>
    </source>
</evidence>
<keyword evidence="5" id="KW-0966">Cell projection</keyword>
<comment type="similarity">
    <text evidence="4">Belongs to the FliW family.</text>
</comment>
<keyword evidence="2 4" id="KW-1005">Bacterial flagellum biogenesis</keyword>
<comment type="subcellular location">
    <subcellularLocation>
        <location evidence="4">Cytoplasm</location>
    </subcellularLocation>
</comment>
<dbReference type="InterPro" id="IPR024046">
    <property type="entry name" value="Flagellar_assmbl_FliW_dom_sf"/>
</dbReference>
<evidence type="ECO:0000256" key="2">
    <source>
        <dbReference type="ARBA" id="ARBA00022795"/>
    </source>
</evidence>
<dbReference type="EMBL" id="DTHB01000053">
    <property type="protein sequence ID" value="HGB15306.1"/>
    <property type="molecule type" value="Genomic_DNA"/>
</dbReference>
<dbReference type="NCBIfam" id="NF009793">
    <property type="entry name" value="PRK13285.1-1"/>
    <property type="match status" value="1"/>
</dbReference>
<accession>A0A7C3SJS9</accession>
<proteinExistence type="inferred from homology"/>
<keyword evidence="3 4" id="KW-0810">Translation regulation</keyword>
<dbReference type="GO" id="GO:0005737">
    <property type="term" value="C:cytoplasm"/>
    <property type="evidence" value="ECO:0007669"/>
    <property type="project" value="UniProtKB-SubCell"/>
</dbReference>
<comment type="caution">
    <text evidence="5">The sequence shown here is derived from an EMBL/GenBank/DDBJ whole genome shotgun (WGS) entry which is preliminary data.</text>
</comment>
<dbReference type="PANTHER" id="PTHR39190">
    <property type="entry name" value="FLAGELLAR ASSEMBLY FACTOR FLIW"/>
    <property type="match status" value="1"/>
</dbReference>
<sequence>MILKEFFDFGANNPVMIPNPQKTPGESGYISVDSRRFGRLTVREDQIIFLNPGLLGFSRFQRYLLIQHTQESPFLWLQSVDHPDLAFVVIDPCYLVPDYQPPLTGVLKELEAETLEDLKIVTILTIPPGAPQEMTVNLMGPVVINLKNRKGKQIIIEDPRYHHKHRVLPP</sequence>
<keyword evidence="5" id="KW-0969">Cilium</keyword>
<keyword evidence="5" id="KW-0282">Flagellum</keyword>